<accession>A0A6I6K172</accession>
<protein>
    <submittedName>
        <fullName evidence="8">RagB/SusD family nutrient uptake outer membrane protein</fullName>
    </submittedName>
</protein>
<evidence type="ECO:0000256" key="2">
    <source>
        <dbReference type="ARBA" id="ARBA00006275"/>
    </source>
</evidence>
<feature type="domain" description="SusD-like N-terminal" evidence="7">
    <location>
        <begin position="90"/>
        <end position="225"/>
    </location>
</feature>
<feature type="domain" description="RagB/SusD" evidence="6">
    <location>
        <begin position="298"/>
        <end position="606"/>
    </location>
</feature>
<dbReference type="InterPro" id="IPR012944">
    <property type="entry name" value="SusD_RagB_dom"/>
</dbReference>
<evidence type="ECO:0000256" key="3">
    <source>
        <dbReference type="ARBA" id="ARBA00022729"/>
    </source>
</evidence>
<dbReference type="InterPro" id="IPR011990">
    <property type="entry name" value="TPR-like_helical_dom_sf"/>
</dbReference>
<dbReference type="Pfam" id="PF14322">
    <property type="entry name" value="SusD-like_3"/>
    <property type="match status" value="1"/>
</dbReference>
<name>A0A6I6K172_9BACT</name>
<proteinExistence type="inferred from homology"/>
<evidence type="ECO:0000259" key="6">
    <source>
        <dbReference type="Pfam" id="PF07980"/>
    </source>
</evidence>
<evidence type="ECO:0000256" key="5">
    <source>
        <dbReference type="ARBA" id="ARBA00023237"/>
    </source>
</evidence>
<dbReference type="RefSeq" id="WP_158865037.1">
    <property type="nucleotide sequence ID" value="NZ_CP046401.1"/>
</dbReference>
<dbReference type="Proteomes" id="UP000428260">
    <property type="component" value="Chromosome"/>
</dbReference>
<evidence type="ECO:0000313" key="8">
    <source>
        <dbReference type="EMBL" id="QGY43674.1"/>
    </source>
</evidence>
<keyword evidence="5" id="KW-0998">Cell outer membrane</keyword>
<dbReference type="Gene3D" id="1.25.40.390">
    <property type="match status" value="1"/>
</dbReference>
<reference evidence="8 9" key="1">
    <citation type="submission" date="2019-11" db="EMBL/GenBank/DDBJ databases">
        <authorList>
            <person name="Zheng R.K."/>
            <person name="Sun C.M."/>
        </authorList>
    </citation>
    <scope>NUCLEOTIDE SEQUENCE [LARGE SCALE GENOMIC DNA]</scope>
    <source>
        <strain evidence="8 9">WC007</strain>
    </source>
</reference>
<sequence length="606" mass="69512">MKKIIYTILLINFLIAGCEDPLDKEPLNLISEDGVWKDETLIDLYFADLYSRCEFFLAPRVANFGMSEAVNSGFCRTWGPWPQGYQHTSRVLTADQSSTYAVFHCWDYELVRDINDAIEKLEDESSLLEGEDFKNARLGEAYFLRAWIYFKMVKTYGGVPLIKRVQSLDEPDEDLFVPRSSEEECYDSIAEDCDTARELLEGRNLTEYGRATEWAALALKSRAMLYAGSIGEFGEVQTTGSGEYATTLGITNANKYWQLSLEASKEIIEDGSYRLYEENSDLSDNFEQLFQAEGADNPEVIFAERYDGLGSRGHDWDLWLQPDEFRNGYGSFLKCFTNALGKFDFKDGRSGILNSDNFVKGDPSNLHSLDDFWNSRDPRAQATFYFAETPWKGSTIYTHAGTYKLDENEERQYITSGDVTDGIRTVPAQGASRDLSRSALHVKKRITENLDLTQINAGLGYSDFIVFRLAEIYLNYAEAYFYTSGSGGDGLKYLNMVRERAGMPARSELTQDNIRQERDVELMFEGHRYWDLRRWRTAVDELNGKKFAGIEMRYDFDEDKYEIYFINNGANEGDNADRIFLSNNYYYPIQTDILNENYALVQNPGY</sequence>
<evidence type="ECO:0000259" key="7">
    <source>
        <dbReference type="Pfam" id="PF14322"/>
    </source>
</evidence>
<dbReference type="KEGG" id="mcos:GM418_08390"/>
<keyword evidence="9" id="KW-1185">Reference proteome</keyword>
<dbReference type="AlphaFoldDB" id="A0A6I6K172"/>
<dbReference type="GO" id="GO:0009279">
    <property type="term" value="C:cell outer membrane"/>
    <property type="evidence" value="ECO:0007669"/>
    <property type="project" value="UniProtKB-SubCell"/>
</dbReference>
<gene>
    <name evidence="8" type="ORF">GM418_08390</name>
</gene>
<comment type="similarity">
    <text evidence="2">Belongs to the SusD family.</text>
</comment>
<dbReference type="PROSITE" id="PS51257">
    <property type="entry name" value="PROKAR_LIPOPROTEIN"/>
    <property type="match status" value="1"/>
</dbReference>
<evidence type="ECO:0000256" key="1">
    <source>
        <dbReference type="ARBA" id="ARBA00004442"/>
    </source>
</evidence>
<dbReference type="SUPFAM" id="SSF48452">
    <property type="entry name" value="TPR-like"/>
    <property type="match status" value="1"/>
</dbReference>
<dbReference type="Pfam" id="PF07980">
    <property type="entry name" value="SusD_RagB"/>
    <property type="match status" value="1"/>
</dbReference>
<dbReference type="InterPro" id="IPR033985">
    <property type="entry name" value="SusD-like_N"/>
</dbReference>
<keyword evidence="4" id="KW-0472">Membrane</keyword>
<evidence type="ECO:0000256" key="4">
    <source>
        <dbReference type="ARBA" id="ARBA00023136"/>
    </source>
</evidence>
<evidence type="ECO:0000313" key="9">
    <source>
        <dbReference type="Proteomes" id="UP000428260"/>
    </source>
</evidence>
<comment type="subcellular location">
    <subcellularLocation>
        <location evidence="1">Cell outer membrane</location>
    </subcellularLocation>
</comment>
<dbReference type="EMBL" id="CP046401">
    <property type="protein sequence ID" value="QGY43674.1"/>
    <property type="molecule type" value="Genomic_DNA"/>
</dbReference>
<organism evidence="8 9">
    <name type="scientific">Maribellus comscasis</name>
    <dbReference type="NCBI Taxonomy" id="2681766"/>
    <lineage>
        <taxon>Bacteria</taxon>
        <taxon>Pseudomonadati</taxon>
        <taxon>Bacteroidota</taxon>
        <taxon>Bacteroidia</taxon>
        <taxon>Marinilabiliales</taxon>
        <taxon>Prolixibacteraceae</taxon>
        <taxon>Maribellus</taxon>
    </lineage>
</organism>
<keyword evidence="3" id="KW-0732">Signal</keyword>